<organism evidence="1 2">
    <name type="scientific">Cytobacillus oceanisediminis 2691</name>
    <dbReference type="NCBI Taxonomy" id="1196031"/>
    <lineage>
        <taxon>Bacteria</taxon>
        <taxon>Bacillati</taxon>
        <taxon>Bacillota</taxon>
        <taxon>Bacilli</taxon>
        <taxon>Bacillales</taxon>
        <taxon>Bacillaceae</taxon>
        <taxon>Cytobacillus</taxon>
    </lineage>
</organism>
<evidence type="ECO:0000313" key="2">
    <source>
        <dbReference type="Proteomes" id="UP000077856"/>
    </source>
</evidence>
<dbReference type="AlphaFoldDB" id="A0A160MC83"/>
<reference evidence="1 2" key="1">
    <citation type="submission" date="2016-04" db="EMBL/GenBank/DDBJ databases">
        <title>Complete genome sequence of Bacillus oceanisediminis strain 2691.</title>
        <authorList>
            <person name="Jeong H."/>
            <person name="Kim H.J."/>
            <person name="Lee D.-W."/>
        </authorList>
    </citation>
    <scope>NUCLEOTIDE SEQUENCE [LARGE SCALE GENOMIC DNA]</scope>
    <source>
        <strain evidence="1 2">2691</strain>
    </source>
</reference>
<evidence type="ECO:0000313" key="1">
    <source>
        <dbReference type="EMBL" id="AND40516.1"/>
    </source>
</evidence>
<gene>
    <name evidence="1" type="ORF">A361_15615</name>
</gene>
<accession>A0A160MC83</accession>
<protein>
    <submittedName>
        <fullName evidence="1">Uncharacterized protein</fullName>
    </submittedName>
</protein>
<proteinExistence type="predicted"/>
<dbReference type="STRING" id="1196031.A361_15615"/>
<dbReference type="KEGG" id="bon:A361_15615"/>
<sequence>MIHDCFQKKSLLIFQVTHRFKIISFNSILGGNIQDYNPSFAVENGLHRPILPIFKIVYNIPLREYS</sequence>
<dbReference type="Proteomes" id="UP000077856">
    <property type="component" value="Chromosome"/>
</dbReference>
<name>A0A160MC83_9BACI</name>
<dbReference type="EMBL" id="CP015506">
    <property type="protein sequence ID" value="AND40516.1"/>
    <property type="molecule type" value="Genomic_DNA"/>
</dbReference>